<protein>
    <submittedName>
        <fullName evidence="1">Uncharacterized protein</fullName>
    </submittedName>
</protein>
<accession>A0A552Q2X8</accession>
<gene>
    <name evidence="1" type="ORF">EWV53_08345</name>
</gene>
<evidence type="ECO:0000313" key="1">
    <source>
        <dbReference type="EMBL" id="TRV63574.1"/>
    </source>
</evidence>
<proteinExistence type="predicted"/>
<reference evidence="1 2" key="1">
    <citation type="submission" date="2019-01" db="EMBL/GenBank/DDBJ databases">
        <title>Coherence of Microcystis species and biogeography revealed through population genomics.</title>
        <authorList>
            <person name="Perez-Carrascal O.M."/>
            <person name="Terrat Y."/>
            <person name="Giani A."/>
            <person name="Fortin N."/>
            <person name="Tromas N."/>
            <person name="Shapiro B.J."/>
        </authorList>
    </citation>
    <scope>NUCLEOTIDE SEQUENCE [LARGE SCALE GENOMIC DNA]</scope>
    <source>
        <strain evidence="1">Mp_MB_F_20051200_S9</strain>
    </source>
</reference>
<organism evidence="1 2">
    <name type="scientific">Microcystis panniformis Mp_MB_F_20051200_S9</name>
    <dbReference type="NCBI Taxonomy" id="2486223"/>
    <lineage>
        <taxon>Bacteria</taxon>
        <taxon>Bacillati</taxon>
        <taxon>Cyanobacteriota</taxon>
        <taxon>Cyanophyceae</taxon>
        <taxon>Oscillatoriophycideae</taxon>
        <taxon>Chroococcales</taxon>
        <taxon>Microcystaceae</taxon>
        <taxon>Microcystis</taxon>
    </lineage>
</organism>
<dbReference type="Proteomes" id="UP000317165">
    <property type="component" value="Unassembled WGS sequence"/>
</dbReference>
<dbReference type="AlphaFoldDB" id="A0A552Q2X8"/>
<dbReference type="EMBL" id="SFAC01000100">
    <property type="protein sequence ID" value="TRV63574.1"/>
    <property type="molecule type" value="Genomic_DNA"/>
</dbReference>
<name>A0A552Q2X8_9CHRO</name>
<comment type="caution">
    <text evidence="1">The sequence shown here is derived from an EMBL/GenBank/DDBJ whole genome shotgun (WGS) entry which is preliminary data.</text>
</comment>
<evidence type="ECO:0000313" key="2">
    <source>
        <dbReference type="Proteomes" id="UP000317165"/>
    </source>
</evidence>
<sequence>MKSLFSGIIIMGLMLFPITTLVASNDQPILIANRPSAQGNATIIKQTWRIIPNYYGDRGAIEYSFVVKNLTKRDIEALKYEVVSYDSSGNIVTSSDRFVEAIPAGKTRASTRRLDYYGGETTLKISLIDIDFAN</sequence>